<proteinExistence type="predicted"/>
<dbReference type="InterPro" id="IPR009071">
    <property type="entry name" value="HMG_box_dom"/>
</dbReference>
<evidence type="ECO:0000256" key="5">
    <source>
        <dbReference type="SAM" id="MobiDB-lite"/>
    </source>
</evidence>
<evidence type="ECO:0000256" key="1">
    <source>
        <dbReference type="ARBA" id="ARBA00004123"/>
    </source>
</evidence>
<sequence>MFPNMSGFASMASMAAMASYTNSAQSSMSLHGMGGVPSANAKKDESHIKRPMNAFMVWSRLQRRKIAQDNPKMHNSEISKRLGSEWKLLTESEKRPFIDEAKRIRARHMKEHPDYKYRPRRKPKTLQKNGYAAFPLPYLPSSALDPFNTLHQTFISNPSHQSPFDLAVAADKSRSMFSSPVTGGSSTVSSSQYPWFGCTSMGMANTTTTPTYETKLNHDVMGGSLSHGSISPPASMPTPSPEAKSSSSAHDLFNPGLLPTSSPQGASSLNSFYNSFYNKSAAGFSGLSGLPMGGSMAAAAAAAAAVGQVPGGNLPSFPGYPTSNMVGQGATPTSGYPLSTLDPLRRPVGVLI</sequence>
<dbReference type="STRING" id="6832.A0A553NQB3"/>
<comment type="caution">
    <text evidence="7">The sequence shown here is derived from an EMBL/GenBank/DDBJ whole genome shotgun (WGS) entry which is preliminary data.</text>
</comment>
<dbReference type="PANTHER" id="PTHR10270">
    <property type="entry name" value="SOX TRANSCRIPTION FACTOR"/>
    <property type="match status" value="1"/>
</dbReference>
<dbReference type="CDD" id="cd22028">
    <property type="entry name" value="HMG-box_SoxA_SoxB_SoxG"/>
    <property type="match status" value="1"/>
</dbReference>
<keyword evidence="3 4" id="KW-0539">Nucleus</keyword>
<keyword evidence="8" id="KW-1185">Reference proteome</keyword>
<organism evidence="7 8">
    <name type="scientific">Tigriopus californicus</name>
    <name type="common">Marine copepod</name>
    <dbReference type="NCBI Taxonomy" id="6832"/>
    <lineage>
        <taxon>Eukaryota</taxon>
        <taxon>Metazoa</taxon>
        <taxon>Ecdysozoa</taxon>
        <taxon>Arthropoda</taxon>
        <taxon>Crustacea</taxon>
        <taxon>Multicrustacea</taxon>
        <taxon>Hexanauplia</taxon>
        <taxon>Copepoda</taxon>
        <taxon>Harpacticoida</taxon>
        <taxon>Harpacticidae</taxon>
        <taxon>Tigriopus</taxon>
    </lineage>
</organism>
<dbReference type="PROSITE" id="PS50118">
    <property type="entry name" value="HMG_BOX_2"/>
    <property type="match status" value="1"/>
</dbReference>
<dbReference type="SUPFAM" id="SSF47095">
    <property type="entry name" value="HMG-box"/>
    <property type="match status" value="1"/>
</dbReference>
<dbReference type="AlphaFoldDB" id="A0A553NQB3"/>
<accession>A0A553NQB3</accession>
<evidence type="ECO:0000313" key="7">
    <source>
        <dbReference type="EMBL" id="TRY67600.1"/>
    </source>
</evidence>
<evidence type="ECO:0000256" key="4">
    <source>
        <dbReference type="PROSITE-ProRule" id="PRU00267"/>
    </source>
</evidence>
<dbReference type="InterPro" id="IPR036910">
    <property type="entry name" value="HMG_box_dom_sf"/>
</dbReference>
<dbReference type="InterPro" id="IPR050140">
    <property type="entry name" value="SRY-related_HMG-box_TF-like"/>
</dbReference>
<feature type="domain" description="HMG box" evidence="6">
    <location>
        <begin position="48"/>
        <end position="116"/>
    </location>
</feature>
<dbReference type="GO" id="GO:0000122">
    <property type="term" value="P:negative regulation of transcription by RNA polymerase II"/>
    <property type="evidence" value="ECO:0007669"/>
    <property type="project" value="TreeGrafter"/>
</dbReference>
<dbReference type="GO" id="GO:0001228">
    <property type="term" value="F:DNA-binding transcription activator activity, RNA polymerase II-specific"/>
    <property type="evidence" value="ECO:0007669"/>
    <property type="project" value="TreeGrafter"/>
</dbReference>
<dbReference type="SMART" id="SM00398">
    <property type="entry name" value="HMG"/>
    <property type="match status" value="1"/>
</dbReference>
<dbReference type="GO" id="GO:0007420">
    <property type="term" value="P:brain development"/>
    <property type="evidence" value="ECO:0007669"/>
    <property type="project" value="TreeGrafter"/>
</dbReference>
<dbReference type="PANTHER" id="PTHR10270:SF327">
    <property type="entry name" value="PROTEIN CBG16280"/>
    <property type="match status" value="1"/>
</dbReference>
<feature type="region of interest" description="Disordered" evidence="5">
    <location>
        <begin position="223"/>
        <end position="260"/>
    </location>
</feature>
<feature type="DNA-binding region" description="HMG box" evidence="4">
    <location>
        <begin position="48"/>
        <end position="116"/>
    </location>
</feature>
<name>A0A553NQB3_TIGCA</name>
<comment type="subcellular location">
    <subcellularLocation>
        <location evidence="1">Nucleus</location>
    </subcellularLocation>
</comment>
<dbReference type="Gene3D" id="1.10.30.10">
    <property type="entry name" value="High mobility group box domain"/>
    <property type="match status" value="1"/>
</dbReference>
<evidence type="ECO:0000259" key="6">
    <source>
        <dbReference type="PROSITE" id="PS50118"/>
    </source>
</evidence>
<dbReference type="Pfam" id="PF00505">
    <property type="entry name" value="HMG_box"/>
    <property type="match status" value="1"/>
</dbReference>
<evidence type="ECO:0000256" key="3">
    <source>
        <dbReference type="ARBA" id="ARBA00023242"/>
    </source>
</evidence>
<feature type="region of interest" description="Disordered" evidence="5">
    <location>
        <begin position="26"/>
        <end position="45"/>
    </location>
</feature>
<keyword evidence="2 4" id="KW-0238">DNA-binding</keyword>
<dbReference type="GO" id="GO:0005634">
    <property type="term" value="C:nucleus"/>
    <property type="evidence" value="ECO:0007669"/>
    <property type="project" value="UniProtKB-SubCell"/>
</dbReference>
<protein>
    <recommendedName>
        <fullName evidence="6">HMG box domain-containing protein</fullName>
    </recommendedName>
</protein>
<gene>
    <name evidence="7" type="ORF">TCAL_09806</name>
</gene>
<dbReference type="FunFam" id="1.10.30.10:FF:000002">
    <property type="entry name" value="transcription factor Sox-2"/>
    <property type="match status" value="1"/>
</dbReference>
<dbReference type="EMBL" id="VCGU01000011">
    <property type="protein sequence ID" value="TRY67600.1"/>
    <property type="molecule type" value="Genomic_DNA"/>
</dbReference>
<reference evidence="7 8" key="1">
    <citation type="journal article" date="2018" name="Nat. Ecol. Evol.">
        <title>Genomic signatures of mitonuclear coevolution across populations of Tigriopus californicus.</title>
        <authorList>
            <person name="Barreto F.S."/>
            <person name="Watson E.T."/>
            <person name="Lima T.G."/>
            <person name="Willett C.S."/>
            <person name="Edmands S."/>
            <person name="Li W."/>
            <person name="Burton R.S."/>
        </authorList>
    </citation>
    <scope>NUCLEOTIDE SEQUENCE [LARGE SCALE GENOMIC DNA]</scope>
    <source>
        <strain evidence="7 8">San Diego</strain>
    </source>
</reference>
<dbReference type="GO" id="GO:0030182">
    <property type="term" value="P:neuron differentiation"/>
    <property type="evidence" value="ECO:0007669"/>
    <property type="project" value="TreeGrafter"/>
</dbReference>
<evidence type="ECO:0000256" key="2">
    <source>
        <dbReference type="ARBA" id="ARBA00023125"/>
    </source>
</evidence>
<dbReference type="Proteomes" id="UP000318571">
    <property type="component" value="Chromosome 4"/>
</dbReference>
<dbReference type="GO" id="GO:0000978">
    <property type="term" value="F:RNA polymerase II cis-regulatory region sequence-specific DNA binding"/>
    <property type="evidence" value="ECO:0007669"/>
    <property type="project" value="TreeGrafter"/>
</dbReference>
<evidence type="ECO:0000313" key="8">
    <source>
        <dbReference type="Proteomes" id="UP000318571"/>
    </source>
</evidence>